<accession>A0ABQ2USL2</accession>
<comment type="caution">
    <text evidence="1">The sequence shown here is derived from an EMBL/GenBank/DDBJ whole genome shotgun (WGS) entry which is preliminary data.</text>
</comment>
<evidence type="ECO:0000313" key="1">
    <source>
        <dbReference type="EMBL" id="GGU49303.1"/>
    </source>
</evidence>
<reference evidence="2" key="1">
    <citation type="journal article" date="2019" name="Int. J. Syst. Evol. Microbiol.">
        <title>The Global Catalogue of Microorganisms (GCM) 10K type strain sequencing project: providing services to taxonomists for standard genome sequencing and annotation.</title>
        <authorList>
            <consortium name="The Broad Institute Genomics Platform"/>
            <consortium name="The Broad Institute Genome Sequencing Center for Infectious Disease"/>
            <person name="Wu L."/>
            <person name="Ma J."/>
        </authorList>
    </citation>
    <scope>NUCLEOTIDE SEQUENCE [LARGE SCALE GENOMIC DNA]</scope>
    <source>
        <strain evidence="2">JCM 3399</strain>
    </source>
</reference>
<sequence length="62" mass="7176">MEDCFVRLERRADVRPAGRRDFRITTETGEAVVRRSEVAVTVRRPGPALRRSVMWHKVGRLA</sequence>
<organism evidence="1 2">
    <name type="scientific">Streptomyces albospinus</name>
    <dbReference type="NCBI Taxonomy" id="285515"/>
    <lineage>
        <taxon>Bacteria</taxon>
        <taxon>Bacillati</taxon>
        <taxon>Actinomycetota</taxon>
        <taxon>Actinomycetes</taxon>
        <taxon>Kitasatosporales</taxon>
        <taxon>Streptomycetaceae</taxon>
        <taxon>Streptomyces</taxon>
    </lineage>
</organism>
<proteinExistence type="predicted"/>
<keyword evidence="2" id="KW-1185">Reference proteome</keyword>
<dbReference type="EMBL" id="BMRP01000003">
    <property type="protein sequence ID" value="GGU49303.1"/>
    <property type="molecule type" value="Genomic_DNA"/>
</dbReference>
<evidence type="ECO:0000313" key="2">
    <source>
        <dbReference type="Proteomes" id="UP000654471"/>
    </source>
</evidence>
<gene>
    <name evidence="1" type="ORF">GCM10010211_11800</name>
</gene>
<dbReference type="Proteomes" id="UP000654471">
    <property type="component" value="Unassembled WGS sequence"/>
</dbReference>
<protein>
    <submittedName>
        <fullName evidence="1">Uncharacterized protein</fullName>
    </submittedName>
</protein>
<name>A0ABQ2USL2_9ACTN</name>